<protein>
    <submittedName>
        <fullName evidence="3">Aldo/keto reductase</fullName>
    </submittedName>
</protein>
<evidence type="ECO:0000313" key="4">
    <source>
        <dbReference type="Proteomes" id="UP001651050"/>
    </source>
</evidence>
<dbReference type="PANTHER" id="PTHR43364:SF4">
    <property type="entry name" value="NAD(P)-LINKED OXIDOREDUCTASE SUPERFAMILY PROTEIN"/>
    <property type="match status" value="1"/>
</dbReference>
<dbReference type="PRINTS" id="PR00069">
    <property type="entry name" value="ALDKETRDTASE"/>
</dbReference>
<proteinExistence type="predicted"/>
<evidence type="ECO:0000259" key="2">
    <source>
        <dbReference type="Pfam" id="PF00248"/>
    </source>
</evidence>
<accession>A0ABT0J7H4</accession>
<dbReference type="Proteomes" id="UP001651050">
    <property type="component" value="Unassembled WGS sequence"/>
</dbReference>
<keyword evidence="4" id="KW-1185">Reference proteome</keyword>
<sequence>MTSTTRLRRLGRTDIEISPIGLGCMQMGGRGMIERVFPVMPQETATAVVRAALDGGITWLDTAEMYGRGQSERTLSTALRDLGVPPGAVRVATKWSPLGRTAGSIGRTFGDRVAALQGYPVDLHQIHMPYALSSLDAQVDAMADLADAGLVGSIGVSNFGAARLERAALRLAARGHTLASNQVQINLLHRDVETNGVLRVAQEHGITLIGYSPLRQGLLTGRFHEDPAVFAALPPLRRLVIGGRRTLERTAPLVRELTAIAAAHGVTPAAVALAWVITHYGETVVCIPGASGPRQAAANAEVMALRLTAGEVAALDERSRA</sequence>
<dbReference type="RefSeq" id="WP_416345289.1">
    <property type="nucleotide sequence ID" value="NZ_JALQCY010000005.1"/>
</dbReference>
<dbReference type="Gene3D" id="3.20.20.100">
    <property type="entry name" value="NADP-dependent oxidoreductase domain"/>
    <property type="match status" value="1"/>
</dbReference>
<keyword evidence="1" id="KW-0560">Oxidoreductase</keyword>
<reference evidence="3 4" key="1">
    <citation type="submission" date="2022-02" db="EMBL/GenBank/DDBJ databases">
        <title>The car tank lid bacteriome: a reservoir of bacteria with potential in bioremediation of fuel.</title>
        <authorList>
            <person name="Vidal-Verdu A."/>
            <person name="Gomez-Martinez D."/>
            <person name="Latorre-Perez A."/>
            <person name="Pereto J."/>
            <person name="Porcar M."/>
        </authorList>
    </citation>
    <scope>NUCLEOTIDE SEQUENCE [LARGE SCALE GENOMIC DNA]</scope>
    <source>
        <strain evidence="3 4">4D.3</strain>
    </source>
</reference>
<name>A0ABT0J7H4_9MICO</name>
<dbReference type="PANTHER" id="PTHR43364">
    <property type="entry name" value="NADH-SPECIFIC METHYLGLYOXAL REDUCTASE-RELATED"/>
    <property type="match status" value="1"/>
</dbReference>
<dbReference type="EMBL" id="JALQCY010000005">
    <property type="protein sequence ID" value="MCK9795441.1"/>
    <property type="molecule type" value="Genomic_DNA"/>
</dbReference>
<dbReference type="InterPro" id="IPR023210">
    <property type="entry name" value="NADP_OxRdtase_dom"/>
</dbReference>
<organism evidence="3 4">
    <name type="scientific">Isoptericola peretonis</name>
    <dbReference type="NCBI Taxonomy" id="2918523"/>
    <lineage>
        <taxon>Bacteria</taxon>
        <taxon>Bacillati</taxon>
        <taxon>Actinomycetota</taxon>
        <taxon>Actinomycetes</taxon>
        <taxon>Micrococcales</taxon>
        <taxon>Promicromonosporaceae</taxon>
        <taxon>Isoptericola</taxon>
    </lineage>
</organism>
<dbReference type="InterPro" id="IPR020471">
    <property type="entry name" value="AKR"/>
</dbReference>
<dbReference type="InterPro" id="IPR050523">
    <property type="entry name" value="AKR_Detox_Biosynth"/>
</dbReference>
<dbReference type="SUPFAM" id="SSF51430">
    <property type="entry name" value="NAD(P)-linked oxidoreductase"/>
    <property type="match status" value="1"/>
</dbReference>
<evidence type="ECO:0000256" key="1">
    <source>
        <dbReference type="ARBA" id="ARBA00023002"/>
    </source>
</evidence>
<comment type="caution">
    <text evidence="3">The sequence shown here is derived from an EMBL/GenBank/DDBJ whole genome shotgun (WGS) entry which is preliminary data.</text>
</comment>
<dbReference type="InterPro" id="IPR036812">
    <property type="entry name" value="NAD(P)_OxRdtase_dom_sf"/>
</dbReference>
<dbReference type="Pfam" id="PF00248">
    <property type="entry name" value="Aldo_ket_red"/>
    <property type="match status" value="1"/>
</dbReference>
<feature type="domain" description="NADP-dependent oxidoreductase" evidence="2">
    <location>
        <begin position="19"/>
        <end position="317"/>
    </location>
</feature>
<gene>
    <name evidence="3" type="ORF">M1843_16985</name>
</gene>
<evidence type="ECO:0000313" key="3">
    <source>
        <dbReference type="EMBL" id="MCK9795441.1"/>
    </source>
</evidence>